<reference evidence="2 3" key="1">
    <citation type="submission" date="2020-08" db="EMBL/GenBank/DDBJ databases">
        <title>Genomic Encyclopedia of Type Strains, Phase IV (KMG-IV): sequencing the most valuable type-strain genomes for metagenomic binning, comparative biology and taxonomic classification.</title>
        <authorList>
            <person name="Goeker M."/>
        </authorList>
    </citation>
    <scope>NUCLEOTIDE SEQUENCE [LARGE SCALE GENOMIC DNA]</scope>
    <source>
        <strain evidence="2 3">DSM 103377</strain>
    </source>
</reference>
<dbReference type="Pfam" id="PF01593">
    <property type="entry name" value="Amino_oxidase"/>
    <property type="match status" value="1"/>
</dbReference>
<accession>A0A840WQ16</accession>
<protein>
    <recommendedName>
        <fullName evidence="1">Amine oxidase domain-containing protein</fullName>
    </recommendedName>
</protein>
<dbReference type="InterPro" id="IPR036188">
    <property type="entry name" value="FAD/NAD-bd_sf"/>
</dbReference>
<name>A0A840WQ16_9RHOB</name>
<dbReference type="InterPro" id="IPR050464">
    <property type="entry name" value="Zeta_carotene_desat/Oxidored"/>
</dbReference>
<dbReference type="Gene3D" id="3.30.70.1990">
    <property type="match status" value="1"/>
</dbReference>
<comment type="caution">
    <text evidence="2">The sequence shown here is derived from an EMBL/GenBank/DDBJ whole genome shotgun (WGS) entry which is preliminary data.</text>
</comment>
<dbReference type="Gene3D" id="3.50.50.60">
    <property type="entry name" value="FAD/NAD(P)-binding domain"/>
    <property type="match status" value="1"/>
</dbReference>
<evidence type="ECO:0000313" key="2">
    <source>
        <dbReference type="EMBL" id="MBB5516153.1"/>
    </source>
</evidence>
<dbReference type="EMBL" id="JACIJS010000006">
    <property type="protein sequence ID" value="MBB5516153.1"/>
    <property type="molecule type" value="Genomic_DNA"/>
</dbReference>
<dbReference type="GO" id="GO:0016491">
    <property type="term" value="F:oxidoreductase activity"/>
    <property type="evidence" value="ECO:0007669"/>
    <property type="project" value="InterPro"/>
</dbReference>
<dbReference type="Proteomes" id="UP000553766">
    <property type="component" value="Unassembled WGS sequence"/>
</dbReference>
<dbReference type="Gene3D" id="1.10.405.20">
    <property type="match status" value="1"/>
</dbReference>
<dbReference type="PANTHER" id="PTHR42923:SF17">
    <property type="entry name" value="AMINE OXIDASE DOMAIN-CONTAINING PROTEIN"/>
    <property type="match status" value="1"/>
</dbReference>
<dbReference type="InterPro" id="IPR002937">
    <property type="entry name" value="Amino_oxidase"/>
</dbReference>
<evidence type="ECO:0000259" key="1">
    <source>
        <dbReference type="Pfam" id="PF01593"/>
    </source>
</evidence>
<keyword evidence="3" id="KW-1185">Reference proteome</keyword>
<gene>
    <name evidence="2" type="ORF">FHS89_002179</name>
</gene>
<proteinExistence type="predicted"/>
<evidence type="ECO:0000313" key="3">
    <source>
        <dbReference type="Proteomes" id="UP000553766"/>
    </source>
</evidence>
<feature type="domain" description="Amine oxidase" evidence="1">
    <location>
        <begin position="10"/>
        <end position="271"/>
    </location>
</feature>
<dbReference type="PANTHER" id="PTHR42923">
    <property type="entry name" value="PROTOPORPHYRINOGEN OXIDASE"/>
    <property type="match status" value="1"/>
</dbReference>
<dbReference type="AlphaFoldDB" id="A0A840WQ16"/>
<dbReference type="SUPFAM" id="SSF51905">
    <property type="entry name" value="FAD/NAD(P)-binding domain"/>
    <property type="match status" value="1"/>
</dbReference>
<sequence>MKIAVIGAGISGMGAAYALAEDHDVTLFEREGRFGGHANTVTAHVNGQDIAVDTGFIVYNYRNYPNLTGLFEHLDVPTKWSDMSFGLSVNGGALEYACDDLDQIFAQRRNLLKPRFLKGILEIRKFQTTAPGQLDAGDLDGLSLGDWIVRDGYSDWFRDCFVLPMGGAIWSTPTDDMLDFPAENFVSFFRNHDLMTGLEPAQKWRTVDGGSREYVQRLIARLGLRVRADAEVVQVSRTGGQPKLHFADGSEAVFDQVIMATHAPISRRLLADADAQEQSILGMFKTAPNRAVLHSDPSLMPKRKKVWSSWNFLSGGREADAGRPAPVTYWMNRLQSIPKEHPLFVSLNPGTEPDPALIHAEFSYDHPLFSEGAFRAQEDIGHIQGRGGVWYAGAWLGYGFHEDGLRSGLRVAASLGAAPDWAKDMPEAYVTPLTRAAE</sequence>
<organism evidence="2 3">
    <name type="scientific">Rubricella aquisinus</name>
    <dbReference type="NCBI Taxonomy" id="2028108"/>
    <lineage>
        <taxon>Bacteria</taxon>
        <taxon>Pseudomonadati</taxon>
        <taxon>Pseudomonadota</taxon>
        <taxon>Alphaproteobacteria</taxon>
        <taxon>Rhodobacterales</taxon>
        <taxon>Paracoccaceae</taxon>
        <taxon>Rubricella</taxon>
    </lineage>
</organism>
<dbReference type="RefSeq" id="WP_221229390.1">
    <property type="nucleotide sequence ID" value="NZ_JACIJS010000006.1"/>
</dbReference>